<comment type="caution">
    <text evidence="2">The sequence shown here is derived from an EMBL/GenBank/DDBJ whole genome shotgun (WGS) entry which is preliminary data.</text>
</comment>
<evidence type="ECO:0008006" key="4">
    <source>
        <dbReference type="Google" id="ProtNLM"/>
    </source>
</evidence>
<protein>
    <recommendedName>
        <fullName evidence="4">t-SNARE coiled-coil homology domain-containing protein</fullName>
    </recommendedName>
</protein>
<dbReference type="Proteomes" id="UP001237642">
    <property type="component" value="Unassembled WGS sequence"/>
</dbReference>
<sequence>MAEGTRSRTMDERLNSQELKLGELASEITRNLSEYTHKFSSMDERMNRIDVRMENMDETLGEVKQLLLSFKSRPSETAPPTTKESGTVCNTGGVLTGESSPTSHPRSEFGDTTTSLSQVTISHPHPVYSMPYHTQGYTQTPNMHYVPHTVTPMTVPTNTQNPYYAPPTYSTISVGQPPPIHPYSSTPQVFIPPYNHFTHQYTNPSYSYSNFTQQPYGNPPTPSFQNHGFNPTPKLTFPKFGGDDPKGWVIRAEQYFEFVNIDEGRKVKMAGQLNGTAPFCYWNRASTLDLEPTYRYERTNRNLTRGIVSG</sequence>
<accession>A0AAD8MSJ4</accession>
<reference evidence="2" key="1">
    <citation type="submission" date="2023-02" db="EMBL/GenBank/DDBJ databases">
        <title>Genome of toxic invasive species Heracleum sosnowskyi carries increased number of genes despite the absence of recent whole-genome duplications.</title>
        <authorList>
            <person name="Schelkunov M."/>
            <person name="Shtratnikova V."/>
            <person name="Makarenko M."/>
            <person name="Klepikova A."/>
            <person name="Omelchenko D."/>
            <person name="Novikova G."/>
            <person name="Obukhova E."/>
            <person name="Bogdanov V."/>
            <person name="Penin A."/>
            <person name="Logacheva M."/>
        </authorList>
    </citation>
    <scope>NUCLEOTIDE SEQUENCE</scope>
    <source>
        <strain evidence="2">Hsosn_3</strain>
        <tissue evidence="2">Leaf</tissue>
    </source>
</reference>
<evidence type="ECO:0000313" key="3">
    <source>
        <dbReference type="Proteomes" id="UP001237642"/>
    </source>
</evidence>
<dbReference type="AlphaFoldDB" id="A0AAD8MSJ4"/>
<reference evidence="2" key="2">
    <citation type="submission" date="2023-05" db="EMBL/GenBank/DDBJ databases">
        <authorList>
            <person name="Schelkunov M.I."/>
        </authorList>
    </citation>
    <scope>NUCLEOTIDE SEQUENCE</scope>
    <source>
        <strain evidence="2">Hsosn_3</strain>
        <tissue evidence="2">Leaf</tissue>
    </source>
</reference>
<proteinExistence type="predicted"/>
<gene>
    <name evidence="2" type="ORF">POM88_021064</name>
</gene>
<evidence type="ECO:0000313" key="2">
    <source>
        <dbReference type="EMBL" id="KAK1383329.1"/>
    </source>
</evidence>
<name>A0AAD8MSJ4_9APIA</name>
<feature type="compositionally biased region" description="Polar residues" evidence="1">
    <location>
        <begin position="97"/>
        <end position="117"/>
    </location>
</feature>
<organism evidence="2 3">
    <name type="scientific">Heracleum sosnowskyi</name>
    <dbReference type="NCBI Taxonomy" id="360622"/>
    <lineage>
        <taxon>Eukaryota</taxon>
        <taxon>Viridiplantae</taxon>
        <taxon>Streptophyta</taxon>
        <taxon>Embryophyta</taxon>
        <taxon>Tracheophyta</taxon>
        <taxon>Spermatophyta</taxon>
        <taxon>Magnoliopsida</taxon>
        <taxon>eudicotyledons</taxon>
        <taxon>Gunneridae</taxon>
        <taxon>Pentapetalae</taxon>
        <taxon>asterids</taxon>
        <taxon>campanulids</taxon>
        <taxon>Apiales</taxon>
        <taxon>Apiaceae</taxon>
        <taxon>Apioideae</taxon>
        <taxon>apioid superclade</taxon>
        <taxon>Tordylieae</taxon>
        <taxon>Tordyliinae</taxon>
        <taxon>Heracleum</taxon>
    </lineage>
</organism>
<dbReference type="EMBL" id="JAUIZM010000005">
    <property type="protein sequence ID" value="KAK1383329.1"/>
    <property type="molecule type" value="Genomic_DNA"/>
</dbReference>
<feature type="region of interest" description="Disordered" evidence="1">
    <location>
        <begin position="95"/>
        <end position="117"/>
    </location>
</feature>
<keyword evidence="3" id="KW-1185">Reference proteome</keyword>
<evidence type="ECO:0000256" key="1">
    <source>
        <dbReference type="SAM" id="MobiDB-lite"/>
    </source>
</evidence>